<organism evidence="1 2">
    <name type="scientific">Jimgerdemannia flammicorona</name>
    <dbReference type="NCBI Taxonomy" id="994334"/>
    <lineage>
        <taxon>Eukaryota</taxon>
        <taxon>Fungi</taxon>
        <taxon>Fungi incertae sedis</taxon>
        <taxon>Mucoromycota</taxon>
        <taxon>Mucoromycotina</taxon>
        <taxon>Endogonomycetes</taxon>
        <taxon>Endogonales</taxon>
        <taxon>Endogonaceae</taxon>
        <taxon>Jimgerdemannia</taxon>
    </lineage>
</organism>
<sequence>MLTSSYLYPTALRSYHEAVLWLAGIDTAVTSALKGESTVETNPSKLEAKKVLGVCYSNMAACLLKEGETKFPRVIEYCNKVRTQYHPFEPLSVFAVSLYLRRSPLMLTTRRPAFAALKHILAKTTSTRPGRIWNCSRKVILMVRE</sequence>
<evidence type="ECO:0000313" key="1">
    <source>
        <dbReference type="EMBL" id="RUS16004.1"/>
    </source>
</evidence>
<dbReference type="Proteomes" id="UP000274822">
    <property type="component" value="Unassembled WGS sequence"/>
</dbReference>
<keyword evidence="2" id="KW-1185">Reference proteome</keyword>
<gene>
    <name evidence="1" type="ORF">BC938DRAFT_476732</name>
</gene>
<accession>A0A433PEP2</accession>
<dbReference type="InterPro" id="IPR011990">
    <property type="entry name" value="TPR-like_helical_dom_sf"/>
</dbReference>
<reference evidence="1 2" key="1">
    <citation type="journal article" date="2018" name="New Phytol.">
        <title>Phylogenomics of Endogonaceae and evolution of mycorrhizas within Mucoromycota.</title>
        <authorList>
            <person name="Chang Y."/>
            <person name="Desiro A."/>
            <person name="Na H."/>
            <person name="Sandor L."/>
            <person name="Lipzen A."/>
            <person name="Clum A."/>
            <person name="Barry K."/>
            <person name="Grigoriev I.V."/>
            <person name="Martin F.M."/>
            <person name="Stajich J.E."/>
            <person name="Smith M.E."/>
            <person name="Bonito G."/>
            <person name="Spatafora J.W."/>
        </authorList>
    </citation>
    <scope>NUCLEOTIDE SEQUENCE [LARGE SCALE GENOMIC DNA]</scope>
    <source>
        <strain evidence="1 2">AD002</strain>
    </source>
</reference>
<name>A0A433PEP2_9FUNG</name>
<dbReference type="Gene3D" id="1.25.40.10">
    <property type="entry name" value="Tetratricopeptide repeat domain"/>
    <property type="match status" value="1"/>
</dbReference>
<proteinExistence type="predicted"/>
<dbReference type="EMBL" id="RBNJ01024814">
    <property type="protein sequence ID" value="RUS16004.1"/>
    <property type="molecule type" value="Genomic_DNA"/>
</dbReference>
<dbReference type="AlphaFoldDB" id="A0A433PEP2"/>
<comment type="caution">
    <text evidence="1">The sequence shown here is derived from an EMBL/GenBank/DDBJ whole genome shotgun (WGS) entry which is preliminary data.</text>
</comment>
<evidence type="ECO:0000313" key="2">
    <source>
        <dbReference type="Proteomes" id="UP000274822"/>
    </source>
</evidence>
<protein>
    <submittedName>
        <fullName evidence="1">Uncharacterized protein</fullName>
    </submittedName>
</protein>